<dbReference type="AlphaFoldDB" id="A0A060SN81"/>
<gene>
    <name evidence="8" type="ORF">BN946_scf184780.g4</name>
</gene>
<feature type="compositionally biased region" description="Low complexity" evidence="5">
    <location>
        <begin position="41"/>
        <end position="54"/>
    </location>
</feature>
<evidence type="ECO:0000256" key="1">
    <source>
        <dbReference type="ARBA" id="ARBA00004123"/>
    </source>
</evidence>
<dbReference type="InterPro" id="IPR036388">
    <property type="entry name" value="WH-like_DNA-bd_sf"/>
</dbReference>
<dbReference type="Proteomes" id="UP000029665">
    <property type="component" value="Unassembled WGS sequence"/>
</dbReference>
<dbReference type="OMA" id="CEGLERC"/>
<dbReference type="CDD" id="cd08029">
    <property type="entry name" value="LA_like_fungal"/>
    <property type="match status" value="1"/>
</dbReference>
<dbReference type="PROSITE" id="PS50102">
    <property type="entry name" value="RRM"/>
    <property type="match status" value="1"/>
</dbReference>
<keyword evidence="3" id="KW-0539">Nucleus</keyword>
<dbReference type="GO" id="GO:0005634">
    <property type="term" value="C:nucleus"/>
    <property type="evidence" value="ECO:0007669"/>
    <property type="project" value="UniProtKB-SubCell"/>
</dbReference>
<dbReference type="SUPFAM" id="SSF54928">
    <property type="entry name" value="RNA-binding domain, RBD"/>
    <property type="match status" value="1"/>
</dbReference>
<name>A0A060SN81_PYCCI</name>
<dbReference type="EMBL" id="CCBP010000322">
    <property type="protein sequence ID" value="CDO75997.1"/>
    <property type="molecule type" value="Genomic_DNA"/>
</dbReference>
<keyword evidence="2 4" id="KW-0694">RNA-binding</keyword>
<evidence type="ECO:0000313" key="9">
    <source>
        <dbReference type="Proteomes" id="UP000029665"/>
    </source>
</evidence>
<dbReference type="Gene3D" id="1.10.10.10">
    <property type="entry name" value="Winged helix-like DNA-binding domain superfamily/Winged helix DNA-binding domain"/>
    <property type="match status" value="1"/>
</dbReference>
<comment type="subcellular location">
    <subcellularLocation>
        <location evidence="1">Nucleus</location>
    </subcellularLocation>
</comment>
<dbReference type="PRINTS" id="PR00302">
    <property type="entry name" value="LUPUSLA"/>
</dbReference>
<dbReference type="GO" id="GO:0006396">
    <property type="term" value="P:RNA processing"/>
    <property type="evidence" value="ECO:0007669"/>
    <property type="project" value="InterPro"/>
</dbReference>
<evidence type="ECO:0000259" key="6">
    <source>
        <dbReference type="PROSITE" id="PS50102"/>
    </source>
</evidence>
<evidence type="ECO:0000256" key="4">
    <source>
        <dbReference type="PROSITE-ProRule" id="PRU00332"/>
    </source>
</evidence>
<dbReference type="Pfam" id="PF00076">
    <property type="entry name" value="RRM_1"/>
    <property type="match status" value="1"/>
</dbReference>
<dbReference type="GO" id="GO:1990904">
    <property type="term" value="C:ribonucleoprotein complex"/>
    <property type="evidence" value="ECO:0007669"/>
    <property type="project" value="InterPro"/>
</dbReference>
<dbReference type="Gene3D" id="3.30.70.330">
    <property type="match status" value="1"/>
</dbReference>
<organism evidence="8 9">
    <name type="scientific">Pycnoporus cinnabarinus</name>
    <name type="common">Cinnabar-red polypore</name>
    <name type="synonym">Trametes cinnabarina</name>
    <dbReference type="NCBI Taxonomy" id="5643"/>
    <lineage>
        <taxon>Eukaryota</taxon>
        <taxon>Fungi</taxon>
        <taxon>Dikarya</taxon>
        <taxon>Basidiomycota</taxon>
        <taxon>Agaricomycotina</taxon>
        <taxon>Agaricomycetes</taxon>
        <taxon>Polyporales</taxon>
        <taxon>Polyporaceae</taxon>
        <taxon>Trametes</taxon>
    </lineage>
</organism>
<dbReference type="InterPro" id="IPR006630">
    <property type="entry name" value="La_HTH"/>
</dbReference>
<evidence type="ECO:0000256" key="2">
    <source>
        <dbReference type="ARBA" id="ARBA00022884"/>
    </source>
</evidence>
<reference evidence="8" key="1">
    <citation type="submission" date="2014-01" db="EMBL/GenBank/DDBJ databases">
        <title>The genome of the white-rot fungus Pycnoporus cinnabarinus: a basidiomycete model with a versatile arsenal for lignocellulosic biomass breakdown.</title>
        <authorList>
            <person name="Levasseur A."/>
            <person name="Lomascolo A."/>
            <person name="Ruiz-Duenas F.J."/>
            <person name="Uzan E."/>
            <person name="Piumi F."/>
            <person name="Kues U."/>
            <person name="Ram A.F.J."/>
            <person name="Murat C."/>
            <person name="Haon M."/>
            <person name="Benoit I."/>
            <person name="Arfi Y."/>
            <person name="Chevret D."/>
            <person name="Drula E."/>
            <person name="Kwon M.J."/>
            <person name="Gouret P."/>
            <person name="Lesage-Meessen L."/>
            <person name="Lombard V."/>
            <person name="Mariette J."/>
            <person name="Noirot C."/>
            <person name="Park J."/>
            <person name="Patyshakuliyeva A."/>
            <person name="Wieneger R.A.B."/>
            <person name="Wosten H.A.B."/>
            <person name="Martin F."/>
            <person name="Coutinho P.M."/>
            <person name="de Vries R."/>
            <person name="Martinez A.T."/>
            <person name="Klopp C."/>
            <person name="Pontarotti P."/>
            <person name="Henrissat B."/>
            <person name="Record E."/>
        </authorList>
    </citation>
    <scope>NUCLEOTIDE SEQUENCE [LARGE SCALE GENOMIC DNA]</scope>
    <source>
        <strain evidence="8">BRFM137</strain>
    </source>
</reference>
<dbReference type="Pfam" id="PF05383">
    <property type="entry name" value="La"/>
    <property type="match status" value="1"/>
</dbReference>
<dbReference type="InterPro" id="IPR000504">
    <property type="entry name" value="RRM_dom"/>
</dbReference>
<evidence type="ECO:0000256" key="5">
    <source>
        <dbReference type="SAM" id="MobiDB-lite"/>
    </source>
</evidence>
<protein>
    <recommendedName>
        <fullName evidence="10">HTH La-type RNA-binding domain-containing protein</fullName>
    </recommendedName>
</protein>
<dbReference type="OrthoDB" id="439993at2759"/>
<dbReference type="InterPro" id="IPR012677">
    <property type="entry name" value="Nucleotide-bd_a/b_plait_sf"/>
</dbReference>
<comment type="caution">
    <text evidence="8">The sequence shown here is derived from an EMBL/GenBank/DDBJ whole genome shotgun (WGS) entry which is preliminary data.</text>
</comment>
<feature type="compositionally biased region" description="Basic and acidic residues" evidence="5">
    <location>
        <begin position="7"/>
        <end position="22"/>
    </location>
</feature>
<dbReference type="SMART" id="SM00715">
    <property type="entry name" value="LA"/>
    <property type="match status" value="1"/>
</dbReference>
<evidence type="ECO:0000313" key="8">
    <source>
        <dbReference type="EMBL" id="CDO75997.1"/>
    </source>
</evidence>
<sequence>MSAPAIEESKEVKVAEENKMEDVQTTATSTEPGKEVAPSTSESAEGASKAAEAEAASDDEQEKMLRAVRQVEFYFADSNLPFDKFMWTLHTADPEHWVPIQTIASFKRMREYQSLGFENLVNALRSSEELEVDEKGEKIRRRTEVQPPKGQFERSVYAAREQKGFGKEEPGLQKKLEDFFNKYGRTNAVRMRRVEGTKEFKGSVFVEFADYKSVEAFLNADPKPTWEGQELLIMSKEAYCDMKIKEKGLSGKAADLRKQSLTGSGRKGFNAFKEMAEKEKGGDKGKNKPKPEVYLEFLGNKIRVHEEDGGSVKPEEVPFVKGASLKFEGAGEDVSFDEIKVCEGLERC</sequence>
<accession>A0A060SN81</accession>
<proteinExistence type="predicted"/>
<keyword evidence="9" id="KW-1185">Reference proteome</keyword>
<evidence type="ECO:0000256" key="3">
    <source>
        <dbReference type="ARBA" id="ARBA00023242"/>
    </source>
</evidence>
<feature type="region of interest" description="Disordered" evidence="5">
    <location>
        <begin position="1"/>
        <end position="61"/>
    </location>
</feature>
<dbReference type="InterPro" id="IPR035979">
    <property type="entry name" value="RBD_domain_sf"/>
</dbReference>
<dbReference type="STRING" id="5643.A0A060SN81"/>
<dbReference type="PANTHER" id="PTHR22792">
    <property type="entry name" value="LUPUS LA PROTEIN-RELATED"/>
    <property type="match status" value="1"/>
</dbReference>
<dbReference type="InterPro" id="IPR002344">
    <property type="entry name" value="Lupus_La"/>
</dbReference>
<dbReference type="PANTHER" id="PTHR22792:SF140">
    <property type="entry name" value="ACHILLES, ISOFORM A"/>
    <property type="match status" value="1"/>
</dbReference>
<feature type="domain" description="HTH La-type RNA-binding" evidence="7">
    <location>
        <begin position="57"/>
        <end position="149"/>
    </location>
</feature>
<dbReference type="HOGENOM" id="CLU_043291_1_0_1"/>
<dbReference type="InterPro" id="IPR036390">
    <property type="entry name" value="WH_DNA-bd_sf"/>
</dbReference>
<dbReference type="GO" id="GO:0003729">
    <property type="term" value="F:mRNA binding"/>
    <property type="evidence" value="ECO:0007669"/>
    <property type="project" value="TreeGrafter"/>
</dbReference>
<evidence type="ECO:0008006" key="10">
    <source>
        <dbReference type="Google" id="ProtNLM"/>
    </source>
</evidence>
<dbReference type="InterPro" id="IPR045180">
    <property type="entry name" value="La_dom_prot"/>
</dbReference>
<feature type="domain" description="RRM" evidence="6">
    <location>
        <begin position="154"/>
        <end position="245"/>
    </location>
</feature>
<dbReference type="CDD" id="cd12291">
    <property type="entry name" value="RRM1_La"/>
    <property type="match status" value="1"/>
</dbReference>
<evidence type="ECO:0000259" key="7">
    <source>
        <dbReference type="PROSITE" id="PS50961"/>
    </source>
</evidence>
<dbReference type="SUPFAM" id="SSF46785">
    <property type="entry name" value="Winged helix' DNA-binding domain"/>
    <property type="match status" value="1"/>
</dbReference>
<dbReference type="PROSITE" id="PS50961">
    <property type="entry name" value="HTH_LA"/>
    <property type="match status" value="1"/>
</dbReference>